<accession>A0ABM6WLN1</accession>
<name>A0ABM6WLN1_9DEIN</name>
<evidence type="ECO:0000313" key="2">
    <source>
        <dbReference type="Proteomes" id="UP000263013"/>
    </source>
</evidence>
<dbReference type="Proteomes" id="UP000263013">
    <property type="component" value="Chromosome"/>
</dbReference>
<organism evidence="1 2">
    <name type="scientific">Meiothermus taiwanensis WR-220</name>
    <dbReference type="NCBI Taxonomy" id="1339250"/>
    <lineage>
        <taxon>Bacteria</taxon>
        <taxon>Thermotogati</taxon>
        <taxon>Deinococcota</taxon>
        <taxon>Deinococci</taxon>
        <taxon>Thermales</taxon>
        <taxon>Thermaceae</taxon>
        <taxon>Meiothermus</taxon>
    </lineage>
</organism>
<dbReference type="EMBL" id="CP021130">
    <property type="protein sequence ID" value="AWR87722.1"/>
    <property type="molecule type" value="Genomic_DNA"/>
</dbReference>
<evidence type="ECO:0000313" key="1">
    <source>
        <dbReference type="EMBL" id="AWR87722.1"/>
    </source>
</evidence>
<reference evidence="1 2" key="1">
    <citation type="submission" date="2017-05" db="EMBL/GenBank/DDBJ databases">
        <title>Complete genome sequence of Meiothermus taiwanensis WR-220.</title>
        <authorList>
            <person name="Wu W.-L."/>
            <person name="Lo W.-S."/>
            <person name="Kuo C.-H."/>
            <person name="Wu S.-H."/>
        </authorList>
    </citation>
    <scope>NUCLEOTIDE SEQUENCE [LARGE SCALE GENOMIC DNA]</scope>
    <source>
        <strain evidence="1 2">WR-220</strain>
    </source>
</reference>
<keyword evidence="2" id="KW-1185">Reference proteome</keyword>
<evidence type="ECO:0008006" key="3">
    <source>
        <dbReference type="Google" id="ProtNLM"/>
    </source>
</evidence>
<protein>
    <recommendedName>
        <fullName evidence="3">Polysaccharide deacetylase</fullName>
    </recommendedName>
</protein>
<sequence>MQAPSTPSKSLKLQQALRSGWHRFYSDFLLPSRVHELHSLLEQALAQGYQVHSIASIWEKIKAGQLQDGPYLVLRLDIDTDLRTTRALWRVVREMGVQASFYFRLSTLHVNLMQEIHAAGSEASYHYEEIATYAKRHRLKSRAEVEAHMPAIRALFAENYRRIKALTGLPLHTVASHGDWLNRRLGVINHELLQDRGLREELGIELEAYDLVLLQHYTQRFSDGAYPNLWLDGNPLEAIHAGLPFVEILLHPRHWRANIPVNLQDNLRRLGEELAYRQSWCFCLSRPLIPLWPIVQGGFLESVF</sequence>
<proteinExistence type="predicted"/>
<gene>
    <name evidence="1" type="ORF">Mtai_v1c24940</name>
</gene>